<reference evidence="11 12" key="1">
    <citation type="submission" date="2016-10" db="EMBL/GenBank/DDBJ databases">
        <authorList>
            <person name="de Groot N.N."/>
        </authorList>
    </citation>
    <scope>NUCLEOTIDE SEQUENCE [LARGE SCALE GENOMIC DNA]</scope>
    <source>
        <strain evidence="12">P4B,CCM 7963,CECT 7998,DSM 25260,IBRC-M 10614,KCTC 13821</strain>
    </source>
</reference>
<evidence type="ECO:0000256" key="1">
    <source>
        <dbReference type="ARBA" id="ARBA00010555"/>
    </source>
</evidence>
<sequence>MRVLHTADWHLGKTLEGRSRMPEQIAFFEELEVIIRDEKIDVLLMAGDVFDSVNPPASAEELFYESIANFSEKYNIPIIIIAGNHDHPDRLQAARKMAKCQGIYILGYPGIEPVKISVKEEVLQLGALPYPSESRMQAVFSSSMEEQSLQSAYNKKVKHLFQQLTQSFKKENVCMAMSHVFAAGGASSDSERPIEVGGAYTVSPSSLPGNVQYTALGHLHRPQNIHGSDGLTRYSGSPIAFSFSESGYSKSVTIIDIKAQKTPYIKEIPLSCGKPLVKWDARHGLEEVYRWINEKRDDNAWIELDLHITETPSMEEIHHIRKSHEGIIHIHPVFPDMQNNITLEKRKEFPINELFKKFYERQTGGAQADEKLVRLFMELAEGGE</sequence>
<dbReference type="CDD" id="cd00840">
    <property type="entry name" value="MPP_Mre11_N"/>
    <property type="match status" value="1"/>
</dbReference>
<comment type="function">
    <text evidence="8">SbcCD cleaves DNA hairpin structures. These structures can inhibit DNA replication and are intermediates in certain DNA recombination reactions. The complex acts as a 3'-&gt;5' double strand exonuclease that can open hairpins. It also has a 5' single-strand endonuclease activity.</text>
</comment>
<evidence type="ECO:0000256" key="2">
    <source>
        <dbReference type="ARBA" id="ARBA00011322"/>
    </source>
</evidence>
<dbReference type="GO" id="GO:0006260">
    <property type="term" value="P:DNA replication"/>
    <property type="evidence" value="ECO:0007669"/>
    <property type="project" value="UniProtKB-KW"/>
</dbReference>
<keyword evidence="5 8" id="KW-0378">Hydrolase</keyword>
<dbReference type="GO" id="GO:0008408">
    <property type="term" value="F:3'-5' exonuclease activity"/>
    <property type="evidence" value="ECO:0007669"/>
    <property type="project" value="InterPro"/>
</dbReference>
<keyword evidence="8" id="KW-0255">Endonuclease</keyword>
<comment type="similarity">
    <text evidence="1 8">Belongs to the SbcD family.</text>
</comment>
<protein>
    <recommendedName>
        <fullName evidence="3 8">Nuclease SbcCD subunit D</fullName>
    </recommendedName>
</protein>
<dbReference type="InterPro" id="IPR026843">
    <property type="entry name" value="SbcD_C"/>
</dbReference>
<dbReference type="InterPro" id="IPR004843">
    <property type="entry name" value="Calcineurin-like_PHP"/>
</dbReference>
<dbReference type="AlphaFoldDB" id="A0A1G8CGB9"/>
<proteinExistence type="inferred from homology"/>
<evidence type="ECO:0000256" key="3">
    <source>
        <dbReference type="ARBA" id="ARBA00013365"/>
    </source>
</evidence>
<gene>
    <name evidence="8" type="primary">sbcD</name>
    <name evidence="11" type="ORF">SAMN05216352_101295</name>
</gene>
<dbReference type="EMBL" id="FNDU01000001">
    <property type="protein sequence ID" value="SDH43930.1"/>
    <property type="molecule type" value="Genomic_DNA"/>
</dbReference>
<keyword evidence="12" id="KW-1185">Reference proteome</keyword>
<evidence type="ECO:0000259" key="9">
    <source>
        <dbReference type="Pfam" id="PF00149"/>
    </source>
</evidence>
<evidence type="ECO:0000256" key="4">
    <source>
        <dbReference type="ARBA" id="ARBA00022722"/>
    </source>
</evidence>
<comment type="subunit">
    <text evidence="2 8">Heterodimer of SbcC and SbcD.</text>
</comment>
<keyword evidence="7 8" id="KW-0233">DNA recombination</keyword>
<dbReference type="Proteomes" id="UP000199017">
    <property type="component" value="Unassembled WGS sequence"/>
</dbReference>
<dbReference type="Pfam" id="PF12320">
    <property type="entry name" value="SbcD_C"/>
    <property type="match status" value="1"/>
</dbReference>
<evidence type="ECO:0000256" key="7">
    <source>
        <dbReference type="ARBA" id="ARBA00023172"/>
    </source>
</evidence>
<keyword evidence="6 8" id="KW-0269">Exonuclease</keyword>
<dbReference type="RefSeq" id="WP_091579880.1">
    <property type="nucleotide sequence ID" value="NZ_FNDU01000001.1"/>
</dbReference>
<dbReference type="GO" id="GO:0006310">
    <property type="term" value="P:DNA recombination"/>
    <property type="evidence" value="ECO:0007669"/>
    <property type="project" value="UniProtKB-KW"/>
</dbReference>
<name>A0A1G8CGB9_9BACI</name>
<accession>A0A1G8CGB9</accession>
<dbReference type="NCBIfam" id="TIGR00619">
    <property type="entry name" value="sbcd"/>
    <property type="match status" value="1"/>
</dbReference>
<keyword evidence="8" id="KW-0235">DNA replication</keyword>
<feature type="domain" description="Calcineurin-like phosphoesterase" evidence="9">
    <location>
        <begin position="1"/>
        <end position="221"/>
    </location>
</feature>
<evidence type="ECO:0000313" key="11">
    <source>
        <dbReference type="EMBL" id="SDH43930.1"/>
    </source>
</evidence>
<dbReference type="PANTHER" id="PTHR30337">
    <property type="entry name" value="COMPONENT OF ATP-DEPENDENT DSDNA EXONUCLEASE"/>
    <property type="match status" value="1"/>
</dbReference>
<evidence type="ECO:0000259" key="10">
    <source>
        <dbReference type="Pfam" id="PF12320"/>
    </source>
</evidence>
<evidence type="ECO:0000256" key="6">
    <source>
        <dbReference type="ARBA" id="ARBA00022839"/>
    </source>
</evidence>
<dbReference type="Pfam" id="PF00149">
    <property type="entry name" value="Metallophos"/>
    <property type="match status" value="1"/>
</dbReference>
<organism evidence="11 12">
    <name type="scientific">Alteribacillus bidgolensis</name>
    <dbReference type="NCBI Taxonomy" id="930129"/>
    <lineage>
        <taxon>Bacteria</taxon>
        <taxon>Bacillati</taxon>
        <taxon>Bacillota</taxon>
        <taxon>Bacilli</taxon>
        <taxon>Bacillales</taxon>
        <taxon>Bacillaceae</taxon>
        <taxon>Alteribacillus</taxon>
    </lineage>
</organism>
<dbReference type="InterPro" id="IPR004593">
    <property type="entry name" value="SbcD"/>
</dbReference>
<dbReference type="GO" id="GO:0004519">
    <property type="term" value="F:endonuclease activity"/>
    <property type="evidence" value="ECO:0007669"/>
    <property type="project" value="UniProtKB-KW"/>
</dbReference>
<keyword evidence="4 8" id="KW-0540">Nuclease</keyword>
<evidence type="ECO:0000313" key="12">
    <source>
        <dbReference type="Proteomes" id="UP000199017"/>
    </source>
</evidence>
<dbReference type="PANTHER" id="PTHR30337:SF0">
    <property type="entry name" value="NUCLEASE SBCCD SUBUNIT D"/>
    <property type="match status" value="1"/>
</dbReference>
<dbReference type="OrthoDB" id="9773856at2"/>
<feature type="domain" description="Nuclease SbcCD subunit D C-terminal" evidence="10">
    <location>
        <begin position="274"/>
        <end position="363"/>
    </location>
</feature>
<dbReference type="SUPFAM" id="SSF56300">
    <property type="entry name" value="Metallo-dependent phosphatases"/>
    <property type="match status" value="1"/>
</dbReference>
<evidence type="ECO:0000256" key="5">
    <source>
        <dbReference type="ARBA" id="ARBA00022801"/>
    </source>
</evidence>
<dbReference type="STRING" id="930129.SAMN05216352_101295"/>
<dbReference type="InterPro" id="IPR041796">
    <property type="entry name" value="Mre11_N"/>
</dbReference>
<dbReference type="InterPro" id="IPR050535">
    <property type="entry name" value="DNA_Repair-Maintenance_Comp"/>
</dbReference>
<evidence type="ECO:0000256" key="8">
    <source>
        <dbReference type="RuleBase" id="RU363069"/>
    </source>
</evidence>
<dbReference type="Gene3D" id="3.60.21.10">
    <property type="match status" value="1"/>
</dbReference>
<dbReference type="InterPro" id="IPR029052">
    <property type="entry name" value="Metallo-depent_PP-like"/>
</dbReference>